<dbReference type="PANTHER" id="PTHR22939:SF129">
    <property type="entry name" value="SERINE PROTEASE HTRA2, MITOCHONDRIAL"/>
    <property type="match status" value="1"/>
</dbReference>
<dbReference type="Gene3D" id="2.30.42.10">
    <property type="match status" value="1"/>
</dbReference>
<dbReference type="AlphaFoldDB" id="A0A3E3DWA6"/>
<protein>
    <submittedName>
        <fullName evidence="6">PDZ domain-containing protein</fullName>
    </submittedName>
</protein>
<dbReference type="Gene3D" id="2.40.10.120">
    <property type="match status" value="1"/>
</dbReference>
<comment type="similarity">
    <text evidence="1">Belongs to the peptidase S1C family.</text>
</comment>
<feature type="domain" description="PDZ" evidence="5">
    <location>
        <begin position="301"/>
        <end position="359"/>
    </location>
</feature>
<feature type="transmembrane region" description="Helical" evidence="4">
    <location>
        <begin position="7"/>
        <end position="29"/>
    </location>
</feature>
<keyword evidence="2" id="KW-0645">Protease</keyword>
<accession>A0A3E3DWA6</accession>
<dbReference type="InterPro" id="IPR001940">
    <property type="entry name" value="Peptidase_S1C"/>
</dbReference>
<evidence type="ECO:0000256" key="1">
    <source>
        <dbReference type="ARBA" id="ARBA00010541"/>
    </source>
</evidence>
<dbReference type="RefSeq" id="WP_117532742.1">
    <property type="nucleotide sequence ID" value="NZ_QUSM01000007.1"/>
</dbReference>
<dbReference type="PROSITE" id="PS50106">
    <property type="entry name" value="PDZ"/>
    <property type="match status" value="1"/>
</dbReference>
<dbReference type="PRINTS" id="PR00834">
    <property type="entry name" value="PROTEASES2C"/>
</dbReference>
<dbReference type="InterPro" id="IPR009003">
    <property type="entry name" value="Peptidase_S1_PA"/>
</dbReference>
<organism evidence="6 7">
    <name type="scientific">Anaerofustis stercorihominis</name>
    <dbReference type="NCBI Taxonomy" id="214853"/>
    <lineage>
        <taxon>Bacteria</taxon>
        <taxon>Bacillati</taxon>
        <taxon>Bacillota</taxon>
        <taxon>Clostridia</taxon>
        <taxon>Eubacteriales</taxon>
        <taxon>Eubacteriaceae</taxon>
        <taxon>Anaerofustis</taxon>
    </lineage>
</organism>
<dbReference type="InterPro" id="IPR001478">
    <property type="entry name" value="PDZ"/>
</dbReference>
<dbReference type="SUPFAM" id="SSF50494">
    <property type="entry name" value="Trypsin-like serine proteases"/>
    <property type="match status" value="1"/>
</dbReference>
<keyword evidence="4" id="KW-0812">Transmembrane</keyword>
<dbReference type="Pfam" id="PF13365">
    <property type="entry name" value="Trypsin_2"/>
    <property type="match status" value="1"/>
</dbReference>
<keyword evidence="4" id="KW-0472">Membrane</keyword>
<evidence type="ECO:0000256" key="4">
    <source>
        <dbReference type="SAM" id="Phobius"/>
    </source>
</evidence>
<dbReference type="EMBL" id="QUSM01000007">
    <property type="protein sequence ID" value="RGD73249.1"/>
    <property type="molecule type" value="Genomic_DNA"/>
</dbReference>
<dbReference type="SMART" id="SM00228">
    <property type="entry name" value="PDZ"/>
    <property type="match status" value="1"/>
</dbReference>
<dbReference type="PANTHER" id="PTHR22939">
    <property type="entry name" value="SERINE PROTEASE FAMILY S1C HTRA-RELATED"/>
    <property type="match status" value="1"/>
</dbReference>
<sequence>MREKRSGLTIFFLGLIIGGILFGSVAFFVTNYRMEKLIDEKIGTVNQGGGNSGSSSSATTLKSSTTEKVAANVTPAVVGIETTELSKDMFNREYESSGVGTGFIVDKNGIIVTNQHVVSDNPKQINVTLKDGTSYEAKVVFKSDTVDLAVIKINAKNLPVVNLGDSEKINIGQTAIAIGNPLGLTFERSVTQGIISALNRSIAVDNKTIAEDLIQTDASINAGNSGGPLLNLAGEVIGINTYKIQSGEGLGFAIPINIVKPIINQIKEEGSFTPTVIGIEGVDKEIARYYTENEKLSVDKGILIVGVVNGSGAAKAGIKENDVITKVDGVEVNNMLKFREQLYYHRPGEKIKITYERNGKANTVEVELSKSK</sequence>
<evidence type="ECO:0000313" key="7">
    <source>
        <dbReference type="Proteomes" id="UP000261212"/>
    </source>
</evidence>
<name>A0A3E3DWA6_9FIRM</name>
<evidence type="ECO:0000256" key="2">
    <source>
        <dbReference type="ARBA" id="ARBA00022670"/>
    </source>
</evidence>
<keyword evidence="4" id="KW-1133">Transmembrane helix</keyword>
<proteinExistence type="inferred from homology"/>
<dbReference type="Pfam" id="PF13180">
    <property type="entry name" value="PDZ_2"/>
    <property type="match status" value="1"/>
</dbReference>
<keyword evidence="3" id="KW-0378">Hydrolase</keyword>
<dbReference type="SUPFAM" id="SSF50156">
    <property type="entry name" value="PDZ domain-like"/>
    <property type="match status" value="1"/>
</dbReference>
<dbReference type="Proteomes" id="UP000261212">
    <property type="component" value="Unassembled WGS sequence"/>
</dbReference>
<dbReference type="InterPro" id="IPR036034">
    <property type="entry name" value="PDZ_sf"/>
</dbReference>
<dbReference type="GO" id="GO:0006508">
    <property type="term" value="P:proteolysis"/>
    <property type="evidence" value="ECO:0007669"/>
    <property type="project" value="UniProtKB-KW"/>
</dbReference>
<dbReference type="GO" id="GO:0004252">
    <property type="term" value="F:serine-type endopeptidase activity"/>
    <property type="evidence" value="ECO:0007669"/>
    <property type="project" value="InterPro"/>
</dbReference>
<reference evidence="6 7" key="1">
    <citation type="submission" date="2018-08" db="EMBL/GenBank/DDBJ databases">
        <title>A genome reference for cultivated species of the human gut microbiota.</title>
        <authorList>
            <person name="Zou Y."/>
            <person name="Xue W."/>
            <person name="Luo G."/>
        </authorList>
    </citation>
    <scope>NUCLEOTIDE SEQUENCE [LARGE SCALE GENOMIC DNA]</scope>
    <source>
        <strain evidence="6 7">AM25-6</strain>
    </source>
</reference>
<evidence type="ECO:0000259" key="5">
    <source>
        <dbReference type="PROSITE" id="PS50106"/>
    </source>
</evidence>
<evidence type="ECO:0000313" key="6">
    <source>
        <dbReference type="EMBL" id="RGD73249.1"/>
    </source>
</evidence>
<comment type="caution">
    <text evidence="6">The sequence shown here is derived from an EMBL/GenBank/DDBJ whole genome shotgun (WGS) entry which is preliminary data.</text>
</comment>
<evidence type="ECO:0000256" key="3">
    <source>
        <dbReference type="ARBA" id="ARBA00022801"/>
    </source>
</evidence>
<gene>
    <name evidence="6" type="ORF">DW687_10940</name>
</gene>